<evidence type="ECO:0000256" key="1">
    <source>
        <dbReference type="ARBA" id="ARBA00004141"/>
    </source>
</evidence>
<keyword evidence="10" id="KW-1185">Reference proteome</keyword>
<dbReference type="PANTHER" id="PTHR23137:SF29">
    <property type="entry name" value="VESICLE TRANSPORT PROTEIN"/>
    <property type="match status" value="1"/>
</dbReference>
<organism evidence="9 10">
    <name type="scientific">Cuscuta epithymum</name>
    <dbReference type="NCBI Taxonomy" id="186058"/>
    <lineage>
        <taxon>Eukaryota</taxon>
        <taxon>Viridiplantae</taxon>
        <taxon>Streptophyta</taxon>
        <taxon>Embryophyta</taxon>
        <taxon>Tracheophyta</taxon>
        <taxon>Spermatophyta</taxon>
        <taxon>Magnoliopsida</taxon>
        <taxon>eudicotyledons</taxon>
        <taxon>Gunneridae</taxon>
        <taxon>Pentapetalae</taxon>
        <taxon>asterids</taxon>
        <taxon>lamiids</taxon>
        <taxon>Solanales</taxon>
        <taxon>Convolvulaceae</taxon>
        <taxon>Cuscuteae</taxon>
        <taxon>Cuscuta</taxon>
        <taxon>Cuscuta subgen. Cuscuta</taxon>
    </lineage>
</organism>
<keyword evidence="2 8" id="KW-0813">Transport</keyword>
<dbReference type="InterPro" id="IPR007305">
    <property type="entry name" value="Vesicle_transpt_Got1/SFT2"/>
</dbReference>
<dbReference type="GO" id="GO:0016020">
    <property type="term" value="C:membrane"/>
    <property type="evidence" value="ECO:0007669"/>
    <property type="project" value="UniProtKB-SubCell"/>
</dbReference>
<dbReference type="Proteomes" id="UP001152523">
    <property type="component" value="Unassembled WGS sequence"/>
</dbReference>
<evidence type="ECO:0000256" key="7">
    <source>
        <dbReference type="ARBA" id="ARBA00025800"/>
    </source>
</evidence>
<evidence type="ECO:0000256" key="5">
    <source>
        <dbReference type="ARBA" id="ARBA00022989"/>
    </source>
</evidence>
<feature type="transmembrane region" description="Helical" evidence="8">
    <location>
        <begin position="36"/>
        <end position="57"/>
    </location>
</feature>
<keyword evidence="5 8" id="KW-1133">Transmembrane helix</keyword>
<dbReference type="GO" id="GO:0005737">
    <property type="term" value="C:cytoplasm"/>
    <property type="evidence" value="ECO:0007669"/>
    <property type="project" value="UniProtKB-ARBA"/>
</dbReference>
<reference evidence="9" key="1">
    <citation type="submission" date="2022-07" db="EMBL/GenBank/DDBJ databases">
        <authorList>
            <person name="Macas J."/>
            <person name="Novak P."/>
            <person name="Neumann P."/>
        </authorList>
    </citation>
    <scope>NUCLEOTIDE SEQUENCE</scope>
</reference>
<evidence type="ECO:0000313" key="10">
    <source>
        <dbReference type="Proteomes" id="UP001152523"/>
    </source>
</evidence>
<evidence type="ECO:0000256" key="8">
    <source>
        <dbReference type="RuleBase" id="RU363111"/>
    </source>
</evidence>
<dbReference type="InterPro" id="IPR011691">
    <property type="entry name" value="Vesicle_transpt_SFT2"/>
</dbReference>
<evidence type="ECO:0000256" key="6">
    <source>
        <dbReference type="ARBA" id="ARBA00023136"/>
    </source>
</evidence>
<dbReference type="GO" id="GO:0016192">
    <property type="term" value="P:vesicle-mediated transport"/>
    <property type="evidence" value="ECO:0007669"/>
    <property type="project" value="InterPro"/>
</dbReference>
<sequence>MWRSILGRDDNEQQQEDGFLEDEEGFCSLSHVQRMYVFFACMATGLVCMFLSCVAFAKPIKFALLFSLGNMLAVGSTTFLIGPCKQIRMMFDPIRVFATVLYFICVVLTLVCALLIHSVILSILAIICEVLALLWYGLSYIPFARKVVTNMTTRLFKREPK</sequence>
<accession>A0AAV0FND6</accession>
<evidence type="ECO:0000256" key="4">
    <source>
        <dbReference type="ARBA" id="ARBA00022927"/>
    </source>
</evidence>
<protein>
    <recommendedName>
        <fullName evidence="8">Vesicle transport protein</fullName>
    </recommendedName>
</protein>
<dbReference type="Pfam" id="PF04178">
    <property type="entry name" value="Got1"/>
    <property type="match status" value="1"/>
</dbReference>
<comment type="similarity">
    <text evidence="7 8">Belongs to the SFT2 family.</text>
</comment>
<feature type="transmembrane region" description="Helical" evidence="8">
    <location>
        <begin position="122"/>
        <end position="141"/>
    </location>
</feature>
<feature type="transmembrane region" description="Helical" evidence="8">
    <location>
        <begin position="94"/>
        <end position="116"/>
    </location>
</feature>
<comment type="caution">
    <text evidence="9">The sequence shown here is derived from an EMBL/GenBank/DDBJ whole genome shotgun (WGS) entry which is preliminary data.</text>
</comment>
<feature type="transmembrane region" description="Helical" evidence="8">
    <location>
        <begin position="63"/>
        <end position="82"/>
    </location>
</feature>
<comment type="subcellular location">
    <subcellularLocation>
        <location evidence="1 8">Membrane</location>
        <topology evidence="1 8">Multi-pass membrane protein</topology>
    </subcellularLocation>
</comment>
<dbReference type="PANTHER" id="PTHR23137">
    <property type="entry name" value="VESICLE TRANSPORT PROTEIN-RELATED"/>
    <property type="match status" value="1"/>
</dbReference>
<dbReference type="GO" id="GO:0012505">
    <property type="term" value="C:endomembrane system"/>
    <property type="evidence" value="ECO:0007669"/>
    <property type="project" value="UniProtKB-ARBA"/>
</dbReference>
<evidence type="ECO:0000313" key="9">
    <source>
        <dbReference type="EMBL" id="CAH9136951.1"/>
    </source>
</evidence>
<dbReference type="AlphaFoldDB" id="A0AAV0FND6"/>
<gene>
    <name evidence="9" type="ORF">CEPIT_LOCUS35667</name>
</gene>
<keyword evidence="6 8" id="KW-0472">Membrane</keyword>
<dbReference type="GO" id="GO:0015031">
    <property type="term" value="P:protein transport"/>
    <property type="evidence" value="ECO:0007669"/>
    <property type="project" value="UniProtKB-KW"/>
</dbReference>
<proteinExistence type="inferred from homology"/>
<evidence type="ECO:0000256" key="3">
    <source>
        <dbReference type="ARBA" id="ARBA00022692"/>
    </source>
</evidence>
<name>A0AAV0FND6_9ASTE</name>
<keyword evidence="3 8" id="KW-0812">Transmembrane</keyword>
<keyword evidence="4 8" id="KW-0653">Protein transport</keyword>
<evidence type="ECO:0000256" key="2">
    <source>
        <dbReference type="ARBA" id="ARBA00022448"/>
    </source>
</evidence>
<comment type="function">
    <text evidence="8">May be involved in fusion of retrograde transport vesicles derived from an endocytic compartment with the Golgi complex.</text>
</comment>
<dbReference type="EMBL" id="CAMAPF010000997">
    <property type="protein sequence ID" value="CAH9136951.1"/>
    <property type="molecule type" value="Genomic_DNA"/>
</dbReference>